<dbReference type="Gene3D" id="1.10.4030.10">
    <property type="entry name" value="Porin chaperone SurA, peptide-binding domain"/>
    <property type="match status" value="1"/>
</dbReference>
<evidence type="ECO:0000256" key="6">
    <source>
        <dbReference type="SAM" id="SignalP"/>
    </source>
</evidence>
<feature type="chain" id="PRO_5020401394" description="Parvulin-like PPIase" evidence="6">
    <location>
        <begin position="31"/>
        <end position="410"/>
    </location>
</feature>
<dbReference type="Proteomes" id="UP000294562">
    <property type="component" value="Unassembled WGS sequence"/>
</dbReference>
<evidence type="ECO:0000313" key="9">
    <source>
        <dbReference type="Proteomes" id="UP000294562"/>
    </source>
</evidence>
<protein>
    <recommendedName>
        <fullName evidence="1">Parvulin-like PPIase</fullName>
    </recommendedName>
    <alternativeName>
        <fullName evidence="3">Peptidyl-prolyl cis-trans isomerase plp</fullName>
    </alternativeName>
    <alternativeName>
        <fullName evidence="4">Rotamase plp</fullName>
    </alternativeName>
</protein>
<dbReference type="GO" id="GO:0003755">
    <property type="term" value="F:peptidyl-prolyl cis-trans isomerase activity"/>
    <property type="evidence" value="ECO:0007669"/>
    <property type="project" value="UniProtKB-KW"/>
</dbReference>
<dbReference type="Pfam" id="PF00639">
    <property type="entry name" value="Rotamase"/>
    <property type="match status" value="1"/>
</dbReference>
<evidence type="ECO:0000256" key="1">
    <source>
        <dbReference type="ARBA" id="ARBA00018370"/>
    </source>
</evidence>
<dbReference type="PROSITE" id="PS01096">
    <property type="entry name" value="PPIC_PPIASE_1"/>
    <property type="match status" value="1"/>
</dbReference>
<dbReference type="AlphaFoldDB" id="A0A4V6PPD4"/>
<keyword evidence="9" id="KW-1185">Reference proteome</keyword>
<dbReference type="SUPFAM" id="SSF54534">
    <property type="entry name" value="FKBP-like"/>
    <property type="match status" value="1"/>
</dbReference>
<evidence type="ECO:0000256" key="3">
    <source>
        <dbReference type="ARBA" id="ARBA00030642"/>
    </source>
</evidence>
<evidence type="ECO:0000256" key="2">
    <source>
        <dbReference type="ARBA" id="ARBA00022729"/>
    </source>
</evidence>
<proteinExistence type="predicted"/>
<dbReference type="SUPFAM" id="SSF109998">
    <property type="entry name" value="Triger factor/SurA peptide-binding domain-like"/>
    <property type="match status" value="1"/>
</dbReference>
<comment type="caution">
    <text evidence="8">The sequence shown here is derived from an EMBL/GenBank/DDBJ whole genome shotgun (WGS) entry which is preliminary data.</text>
</comment>
<evidence type="ECO:0000256" key="4">
    <source>
        <dbReference type="ARBA" id="ARBA00031484"/>
    </source>
</evidence>
<dbReference type="PROSITE" id="PS50198">
    <property type="entry name" value="PPIC_PPIASE_2"/>
    <property type="match status" value="1"/>
</dbReference>
<dbReference type="InterPro" id="IPR046357">
    <property type="entry name" value="PPIase_dom_sf"/>
</dbReference>
<name>A0A4V6PPD4_9RHOB</name>
<dbReference type="InterPro" id="IPR027304">
    <property type="entry name" value="Trigger_fact/SurA_dom_sf"/>
</dbReference>
<dbReference type="EMBL" id="SMZO01000030">
    <property type="protein sequence ID" value="TDL86439.1"/>
    <property type="molecule type" value="Genomic_DNA"/>
</dbReference>
<keyword evidence="2 6" id="KW-0732">Signal</keyword>
<accession>A0A4V6PPD4</accession>
<dbReference type="Gene3D" id="3.10.50.40">
    <property type="match status" value="1"/>
</dbReference>
<dbReference type="InterPro" id="IPR023058">
    <property type="entry name" value="PPIase_PpiC_CS"/>
</dbReference>
<dbReference type="InterPro" id="IPR050280">
    <property type="entry name" value="OMP_Chaperone_SurA"/>
</dbReference>
<evidence type="ECO:0000256" key="5">
    <source>
        <dbReference type="PROSITE-ProRule" id="PRU00278"/>
    </source>
</evidence>
<dbReference type="RefSeq" id="WP_133343365.1">
    <property type="nucleotide sequence ID" value="NZ_SMZO01000030.1"/>
</dbReference>
<gene>
    <name evidence="8" type="ORF">E2L05_13150</name>
</gene>
<keyword evidence="5" id="KW-0697">Rotamase</keyword>
<dbReference type="OrthoDB" id="9791746at2"/>
<dbReference type="PANTHER" id="PTHR47637:SF1">
    <property type="entry name" value="CHAPERONE SURA"/>
    <property type="match status" value="1"/>
</dbReference>
<keyword evidence="5 8" id="KW-0413">Isomerase</keyword>
<evidence type="ECO:0000313" key="8">
    <source>
        <dbReference type="EMBL" id="TDL86439.1"/>
    </source>
</evidence>
<feature type="domain" description="PpiC" evidence="7">
    <location>
        <begin position="169"/>
        <end position="265"/>
    </location>
</feature>
<dbReference type="PANTHER" id="PTHR47637">
    <property type="entry name" value="CHAPERONE SURA"/>
    <property type="match status" value="1"/>
</dbReference>
<dbReference type="InterPro" id="IPR000297">
    <property type="entry name" value="PPIase_PpiC"/>
</dbReference>
<reference evidence="8 9" key="1">
    <citation type="submission" date="2019-03" db="EMBL/GenBank/DDBJ databases">
        <title>Rhodobacteraceae bacterium SM1902, a new member of the family Rhodobacteraceae isolated from Yantai.</title>
        <authorList>
            <person name="Sun Y."/>
        </authorList>
    </citation>
    <scope>NUCLEOTIDE SEQUENCE [LARGE SCALE GENOMIC DNA]</scope>
    <source>
        <strain evidence="8 9">SM1902</strain>
    </source>
</reference>
<feature type="signal peptide" evidence="6">
    <location>
        <begin position="1"/>
        <end position="30"/>
    </location>
</feature>
<evidence type="ECO:0000259" key="7">
    <source>
        <dbReference type="PROSITE" id="PS50198"/>
    </source>
</evidence>
<organism evidence="8 9">
    <name type="scientific">Meridianimarinicoccus aquatilis</name>
    <dbReference type="NCBI Taxonomy" id="2552766"/>
    <lineage>
        <taxon>Bacteria</taxon>
        <taxon>Pseudomonadati</taxon>
        <taxon>Pseudomonadota</taxon>
        <taxon>Alphaproteobacteria</taxon>
        <taxon>Rhodobacterales</taxon>
        <taxon>Paracoccaceae</taxon>
        <taxon>Meridianimarinicoccus</taxon>
    </lineage>
</organism>
<sequence>MTSLNAIARRLTAVLLMTATCAGAPSAAAAQGLFDTVAQVNDSVVTRFEVVQRARLFQVMRRPNATEASALESLIDDRLKSEAGLAAGIIPTQEDIQFGLEDFAARANLTGEEMLIAVGEIGIEPETVRDYITVLLLWGEVVRERFTARARPSDAETDRAMALGTETGNTRVLLSEIILPVTPETTVITQERATAITEMRSFDTFSAAARRFSIAPSRNDGGRLGWMSLSDLPPEIGPLLLTLQPGDVTQPIRVQGGLALFQFRGLEDRRPPLAGSVTIDYALVRVPGSTDLGGELGRIRALTDQCDDLYGVFKGQGSDRLVRETKPRSELPGSLAAALDRLDQGELTAIPPQIPGASGSIVMMCERSQIQDEDLSREEVRRQLFARRLESFGDAYLAELRAAAFIESDL</sequence>